<name>A0A4R9AWN7_9MICO</name>
<keyword evidence="6 10" id="KW-0407">Ion channel</keyword>
<evidence type="ECO:0000256" key="6">
    <source>
        <dbReference type="ARBA" id="ARBA00023303"/>
    </source>
</evidence>
<dbReference type="EMBL" id="SOHL01000013">
    <property type="protein sequence ID" value="TFD71430.1"/>
    <property type="molecule type" value="Genomic_DNA"/>
</dbReference>
<dbReference type="GO" id="GO:0005886">
    <property type="term" value="C:plasma membrane"/>
    <property type="evidence" value="ECO:0007669"/>
    <property type="project" value="UniProtKB-SubCell"/>
</dbReference>
<feature type="transmembrane region" description="Helical" evidence="10">
    <location>
        <begin position="83"/>
        <end position="101"/>
    </location>
</feature>
<gene>
    <name evidence="10" type="primary">fluC</name>
    <name evidence="10" type="synonym">crcB</name>
    <name evidence="11" type="ORF">E3T50_07695</name>
</gene>
<evidence type="ECO:0000313" key="12">
    <source>
        <dbReference type="Proteomes" id="UP000297983"/>
    </source>
</evidence>
<comment type="caution">
    <text evidence="11">The sequence shown here is derived from an EMBL/GenBank/DDBJ whole genome shotgun (WGS) entry which is preliminary data.</text>
</comment>
<dbReference type="GO" id="GO:0062054">
    <property type="term" value="F:fluoride channel activity"/>
    <property type="evidence" value="ECO:0007669"/>
    <property type="project" value="UniProtKB-UniRule"/>
</dbReference>
<evidence type="ECO:0000256" key="9">
    <source>
        <dbReference type="ARBA" id="ARBA00049940"/>
    </source>
</evidence>
<comment type="catalytic activity">
    <reaction evidence="8">
        <text>fluoride(in) = fluoride(out)</text>
        <dbReference type="Rhea" id="RHEA:76159"/>
        <dbReference type="ChEBI" id="CHEBI:17051"/>
    </reaction>
    <physiologicalReaction direction="left-to-right" evidence="8">
        <dbReference type="Rhea" id="RHEA:76160"/>
    </physiologicalReaction>
</comment>
<evidence type="ECO:0000256" key="4">
    <source>
        <dbReference type="ARBA" id="ARBA00022989"/>
    </source>
</evidence>
<feature type="transmembrane region" description="Helical" evidence="10">
    <location>
        <begin position="113"/>
        <end position="138"/>
    </location>
</feature>
<evidence type="ECO:0000256" key="7">
    <source>
        <dbReference type="ARBA" id="ARBA00035120"/>
    </source>
</evidence>
<evidence type="ECO:0000256" key="5">
    <source>
        <dbReference type="ARBA" id="ARBA00023136"/>
    </source>
</evidence>
<dbReference type="PANTHER" id="PTHR28259">
    <property type="entry name" value="FLUORIDE EXPORT PROTEIN 1-RELATED"/>
    <property type="match status" value="1"/>
</dbReference>
<keyword evidence="2 10" id="KW-1003">Cell membrane</keyword>
<protein>
    <recommendedName>
        <fullName evidence="10">Fluoride-specific ion channel FluC</fullName>
    </recommendedName>
</protein>
<dbReference type="GO" id="GO:0140114">
    <property type="term" value="P:cellular detoxification of fluoride"/>
    <property type="evidence" value="ECO:0007669"/>
    <property type="project" value="UniProtKB-UniRule"/>
</dbReference>
<dbReference type="AlphaFoldDB" id="A0A4R9AWN7"/>
<dbReference type="Pfam" id="PF02537">
    <property type="entry name" value="CRCB"/>
    <property type="match status" value="1"/>
</dbReference>
<keyword evidence="10" id="KW-0479">Metal-binding</keyword>
<keyword evidence="10" id="KW-0406">Ion transport</keyword>
<evidence type="ECO:0000256" key="8">
    <source>
        <dbReference type="ARBA" id="ARBA00035585"/>
    </source>
</evidence>
<comment type="subcellular location">
    <subcellularLocation>
        <location evidence="1 10">Cell membrane</location>
        <topology evidence="1 10">Multi-pass membrane protein</topology>
    </subcellularLocation>
</comment>
<evidence type="ECO:0000256" key="2">
    <source>
        <dbReference type="ARBA" id="ARBA00022475"/>
    </source>
</evidence>
<evidence type="ECO:0000313" key="11">
    <source>
        <dbReference type="EMBL" id="TFD71430.1"/>
    </source>
</evidence>
<dbReference type="HAMAP" id="MF_00454">
    <property type="entry name" value="FluC"/>
    <property type="match status" value="1"/>
</dbReference>
<evidence type="ECO:0000256" key="1">
    <source>
        <dbReference type="ARBA" id="ARBA00004651"/>
    </source>
</evidence>
<keyword evidence="10" id="KW-0915">Sodium</keyword>
<feature type="binding site" evidence="10">
    <location>
        <position position="96"/>
    </location>
    <ligand>
        <name>Na(+)</name>
        <dbReference type="ChEBI" id="CHEBI:29101"/>
        <note>structural</note>
    </ligand>
</feature>
<keyword evidence="10" id="KW-0813">Transport</keyword>
<feature type="binding site" evidence="10">
    <location>
        <position position="93"/>
    </location>
    <ligand>
        <name>Na(+)</name>
        <dbReference type="ChEBI" id="CHEBI:29101"/>
        <note>structural</note>
    </ligand>
</feature>
<keyword evidence="4 10" id="KW-1133">Transmembrane helix</keyword>
<dbReference type="PANTHER" id="PTHR28259:SF1">
    <property type="entry name" value="FLUORIDE EXPORT PROTEIN 1-RELATED"/>
    <property type="match status" value="1"/>
</dbReference>
<dbReference type="Proteomes" id="UP000297983">
    <property type="component" value="Unassembled WGS sequence"/>
</dbReference>
<reference evidence="11 12" key="1">
    <citation type="submission" date="2019-03" db="EMBL/GenBank/DDBJ databases">
        <title>Genomics of glacier-inhabiting Cryobacterium strains.</title>
        <authorList>
            <person name="Liu Q."/>
            <person name="Xin Y.-H."/>
        </authorList>
    </citation>
    <scope>NUCLEOTIDE SEQUENCE [LARGE SCALE GENOMIC DNA]</scope>
    <source>
        <strain evidence="11 12">Hz16</strain>
    </source>
</reference>
<comment type="similarity">
    <text evidence="7 10">Belongs to the fluoride channel Fluc/FEX (TC 1.A.43) family.</text>
</comment>
<comment type="function">
    <text evidence="9 10">Fluoride-specific ion channel. Important for reducing fluoride concentration in the cell, thus reducing its toxicity.</text>
</comment>
<feature type="transmembrane region" description="Helical" evidence="10">
    <location>
        <begin position="53"/>
        <end position="71"/>
    </location>
</feature>
<dbReference type="GO" id="GO:0046872">
    <property type="term" value="F:metal ion binding"/>
    <property type="evidence" value="ECO:0007669"/>
    <property type="project" value="UniProtKB-KW"/>
</dbReference>
<organism evidence="11 12">
    <name type="scientific">Cryobacterium gelidum</name>
    <dbReference type="NCBI Taxonomy" id="1259164"/>
    <lineage>
        <taxon>Bacteria</taxon>
        <taxon>Bacillati</taxon>
        <taxon>Actinomycetota</taxon>
        <taxon>Actinomycetes</taxon>
        <taxon>Micrococcales</taxon>
        <taxon>Microbacteriaceae</taxon>
        <taxon>Cryobacterium</taxon>
    </lineage>
</organism>
<keyword evidence="5 10" id="KW-0472">Membrane</keyword>
<comment type="activity regulation">
    <text evidence="10">Na(+) is not transported, but it plays an essential structural role and its presence is essential for fluoride channel function.</text>
</comment>
<keyword evidence="3 10" id="KW-0812">Transmembrane</keyword>
<sequence>MDSITASPVHLRWRYLGLVFLGGTVGTALRAALELALPPVDLASGSRLPLTTLGINLLGALLLGLLLEALGRGGLDADGRRTARVLLGTGLLGAFTTYSALATDSVVLLQGGAVGVALAYMVGTVLFGGLATWLGIVIGTALYRGRNAGDASAAGEQR</sequence>
<keyword evidence="12" id="KW-1185">Reference proteome</keyword>
<dbReference type="InterPro" id="IPR003691">
    <property type="entry name" value="FluC"/>
</dbReference>
<accession>A0A4R9AWN7</accession>
<feature type="transmembrane region" description="Helical" evidence="10">
    <location>
        <begin position="12"/>
        <end position="33"/>
    </location>
</feature>
<evidence type="ECO:0000256" key="3">
    <source>
        <dbReference type="ARBA" id="ARBA00022692"/>
    </source>
</evidence>
<proteinExistence type="inferred from homology"/>
<evidence type="ECO:0000256" key="10">
    <source>
        <dbReference type="HAMAP-Rule" id="MF_00454"/>
    </source>
</evidence>